<sequence length="852" mass="90798">MTLKTGLMAIGVCAALTGMAHAGQIVTLDKNNWGLVPGGKEVDAIYGDFLMKNDKVVAVIGSSLPERQLNLRITGAQGSVIDFALLGSNNDQLTVYHPHAFAGEGPAANRVEVIKSDGTQVTLRATRKASAKDPIETVTDYTLKDGDQHLTVVTRRTNTSDKSVKVRLTERLFHEKPAEFSAAGQHRIVQSFDRYFGMAYALVRTDGGMLSVAPSSATVKNSAGLIDYPDAVTAGAGAGTAEIGPGKEVILSRLLVVADDAARAQQAAAAAVGTAVKTYAVAVTSDTGKPVEGAYVAIRQTAAVAGERLSDAKGPVVCSGFTSAKGIVDLPLSEGQFIAMVATPGRADTFVPVTVDGGDKRSTAVQLGAACSVAFDVVDEAGQSSPVKVQFIGVGSTPNPDLGPDQRADGCRNLWFSVKGQFEVPLPAGDYYVLLSRGPEYDAAWRTLKLTPGRKATVSARLPRVVDTKGWISADFHNHSTLSGDNSTQTEGRLACLIAEHVEFAAATEHQRITSYKPYLKAMGVEALMATSDGMELTGSPLPLMHLNTFPLHAHPHTQFGGGPMIDKDALTQIRRLKDHDNGSDKLMQQNHPDIGWLVFDKDGDGKPDGGNGTLAYTDVIEIWTTTILDQKPFIGFKGNKSNDRMFNWLQLLNQGHRLPGVANTDAHICFHDSGTIRNWVKSETDIPAEIKEMDVVRESRKGRLTMSSGPFLEAWLSGGESTTPAIPGDDIRISGDGKLRIRVQCPNWFGVNRIQVLVNGKPDATLNFTRKTHPAMFADGVVKFDQVLPIKFAADAHVIVVATEEGGTTAPVMGAGGEPPMAISNPIYVDFDGNGFKANGDKLGAPLPVKQ</sequence>
<keyword evidence="3" id="KW-1185">Reference proteome</keyword>
<proteinExistence type="predicted"/>
<organism evidence="2 3">
    <name type="scientific">Humisphaera borealis</name>
    <dbReference type="NCBI Taxonomy" id="2807512"/>
    <lineage>
        <taxon>Bacteria</taxon>
        <taxon>Pseudomonadati</taxon>
        <taxon>Planctomycetota</taxon>
        <taxon>Phycisphaerae</taxon>
        <taxon>Tepidisphaerales</taxon>
        <taxon>Tepidisphaeraceae</taxon>
        <taxon>Humisphaera</taxon>
    </lineage>
</organism>
<keyword evidence="1" id="KW-0732">Signal</keyword>
<evidence type="ECO:0000313" key="2">
    <source>
        <dbReference type="EMBL" id="QOV90444.1"/>
    </source>
</evidence>
<evidence type="ECO:0000313" key="3">
    <source>
        <dbReference type="Proteomes" id="UP000593765"/>
    </source>
</evidence>
<dbReference type="AlphaFoldDB" id="A0A7M2WYK8"/>
<accession>A0A7M2WYK8</accession>
<gene>
    <name evidence="2" type="ORF">IPV69_03495</name>
</gene>
<protein>
    <submittedName>
        <fullName evidence="2">CehA/McbA family metallohydrolase</fullName>
    </submittedName>
</protein>
<dbReference type="RefSeq" id="WP_206293527.1">
    <property type="nucleotide sequence ID" value="NZ_CP063458.1"/>
</dbReference>
<dbReference type="Proteomes" id="UP000593765">
    <property type="component" value="Chromosome"/>
</dbReference>
<dbReference type="KEGG" id="hbs:IPV69_03495"/>
<evidence type="ECO:0000256" key="1">
    <source>
        <dbReference type="SAM" id="SignalP"/>
    </source>
</evidence>
<dbReference type="InterPro" id="IPR016195">
    <property type="entry name" value="Pol/histidinol_Pase-like"/>
</dbReference>
<feature type="signal peptide" evidence="1">
    <location>
        <begin position="1"/>
        <end position="22"/>
    </location>
</feature>
<feature type="chain" id="PRO_5034004515" evidence="1">
    <location>
        <begin position="23"/>
        <end position="852"/>
    </location>
</feature>
<dbReference type="SUPFAM" id="SSF89550">
    <property type="entry name" value="PHP domain-like"/>
    <property type="match status" value="1"/>
</dbReference>
<reference evidence="2 3" key="1">
    <citation type="submission" date="2020-10" db="EMBL/GenBank/DDBJ databases">
        <title>Wide distribution of Phycisphaera-like planctomycetes from WD2101 soil group in peatlands and genome analysis of the first cultivated representative.</title>
        <authorList>
            <person name="Dedysh S.N."/>
            <person name="Beletsky A.V."/>
            <person name="Ivanova A."/>
            <person name="Kulichevskaya I.S."/>
            <person name="Suzina N.E."/>
            <person name="Philippov D.A."/>
            <person name="Rakitin A.L."/>
            <person name="Mardanov A.V."/>
            <person name="Ravin N.V."/>
        </authorList>
    </citation>
    <scope>NUCLEOTIDE SEQUENCE [LARGE SCALE GENOMIC DNA]</scope>
    <source>
        <strain evidence="2 3">M1803</strain>
    </source>
</reference>
<dbReference type="Gene3D" id="3.20.20.140">
    <property type="entry name" value="Metal-dependent hydrolases"/>
    <property type="match status" value="1"/>
</dbReference>
<dbReference type="EMBL" id="CP063458">
    <property type="protein sequence ID" value="QOV90444.1"/>
    <property type="molecule type" value="Genomic_DNA"/>
</dbReference>
<dbReference type="NCBIfam" id="NF038032">
    <property type="entry name" value="CehA_McbA_metalo"/>
    <property type="match status" value="1"/>
</dbReference>
<name>A0A7M2WYK8_9BACT</name>